<dbReference type="Proteomes" id="UP001141806">
    <property type="component" value="Unassembled WGS sequence"/>
</dbReference>
<name>A0A9Q0K504_9MAGN</name>
<sequence length="155" mass="16483">MVGTKELNRPPTLSEFELSSYKTLEGGVPVLALEMRDKANLWECGLQGTLDVISASPAVPQASPSVDGFIPTTSLTPMVCQEKGKSYKGLSLESSQGSQKRLVGEHDDDVPIDTAGEGAPSGESIMVDNVLTEVKEAARDVVDIATQALLKQRLP</sequence>
<gene>
    <name evidence="2" type="ORF">NE237_023001</name>
</gene>
<organism evidence="2 3">
    <name type="scientific">Protea cynaroides</name>
    <dbReference type="NCBI Taxonomy" id="273540"/>
    <lineage>
        <taxon>Eukaryota</taxon>
        <taxon>Viridiplantae</taxon>
        <taxon>Streptophyta</taxon>
        <taxon>Embryophyta</taxon>
        <taxon>Tracheophyta</taxon>
        <taxon>Spermatophyta</taxon>
        <taxon>Magnoliopsida</taxon>
        <taxon>Proteales</taxon>
        <taxon>Proteaceae</taxon>
        <taxon>Protea</taxon>
    </lineage>
</organism>
<dbReference type="EMBL" id="JAMYWD010000008">
    <property type="protein sequence ID" value="KAJ4963062.1"/>
    <property type="molecule type" value="Genomic_DNA"/>
</dbReference>
<proteinExistence type="predicted"/>
<protein>
    <submittedName>
        <fullName evidence="2">Uncharacterized protein</fullName>
    </submittedName>
</protein>
<reference evidence="2" key="1">
    <citation type="journal article" date="2023" name="Plant J.">
        <title>The genome of the king protea, Protea cynaroides.</title>
        <authorList>
            <person name="Chang J."/>
            <person name="Duong T.A."/>
            <person name="Schoeman C."/>
            <person name="Ma X."/>
            <person name="Roodt D."/>
            <person name="Barker N."/>
            <person name="Li Z."/>
            <person name="Van de Peer Y."/>
            <person name="Mizrachi E."/>
        </authorList>
    </citation>
    <scope>NUCLEOTIDE SEQUENCE</scope>
    <source>
        <tissue evidence="2">Young leaves</tissue>
    </source>
</reference>
<dbReference type="AlphaFoldDB" id="A0A9Q0K504"/>
<evidence type="ECO:0000256" key="1">
    <source>
        <dbReference type="SAM" id="MobiDB-lite"/>
    </source>
</evidence>
<comment type="caution">
    <text evidence="2">The sequence shown here is derived from an EMBL/GenBank/DDBJ whole genome shotgun (WGS) entry which is preliminary data.</text>
</comment>
<feature type="region of interest" description="Disordered" evidence="1">
    <location>
        <begin position="90"/>
        <end position="123"/>
    </location>
</feature>
<evidence type="ECO:0000313" key="3">
    <source>
        <dbReference type="Proteomes" id="UP001141806"/>
    </source>
</evidence>
<accession>A0A9Q0K504</accession>
<keyword evidence="3" id="KW-1185">Reference proteome</keyword>
<evidence type="ECO:0000313" key="2">
    <source>
        <dbReference type="EMBL" id="KAJ4963062.1"/>
    </source>
</evidence>